<comment type="similarity">
    <text evidence="1">Belongs to the peptidase S33 family.</text>
</comment>
<keyword evidence="6" id="KW-1185">Reference proteome</keyword>
<gene>
    <name evidence="5" type="ORF">DFR70_104414</name>
</gene>
<evidence type="ECO:0000313" key="5">
    <source>
        <dbReference type="EMBL" id="PXX65350.1"/>
    </source>
</evidence>
<dbReference type="AlphaFoldDB" id="A0A318K3A9"/>
<dbReference type="InterPro" id="IPR013595">
    <property type="entry name" value="Pept_S33_TAP-like_C"/>
</dbReference>
<name>A0A318K3A9_9NOCA</name>
<dbReference type="GO" id="GO:0016787">
    <property type="term" value="F:hydrolase activity"/>
    <property type="evidence" value="ECO:0007669"/>
    <property type="project" value="UniProtKB-KW"/>
</dbReference>
<dbReference type="EMBL" id="QJKF01000004">
    <property type="protein sequence ID" value="PXX65350.1"/>
    <property type="molecule type" value="Genomic_DNA"/>
</dbReference>
<proteinExistence type="inferred from homology"/>
<dbReference type="OrthoDB" id="4006962at2"/>
<evidence type="ECO:0000256" key="1">
    <source>
        <dbReference type="ARBA" id="ARBA00010088"/>
    </source>
</evidence>
<comment type="caution">
    <text evidence="5">The sequence shown here is derived from an EMBL/GenBank/DDBJ whole genome shotgun (WGS) entry which is preliminary data.</text>
</comment>
<keyword evidence="2" id="KW-0732">Signal</keyword>
<keyword evidence="3" id="KW-0378">Hydrolase</keyword>
<sequence>MWGWEGWGDDLGMLFRRAVLIVGLVAGVCSGALVACKGEAAPSASVRWGPCPENAEFDCGTVGVPIDWADPGGARIDVAVVRDRADEPAKKVGTLISLPGGPGTSGVDEILKGGKFSAELRARFDIISLDPRGVKRSHPVLCDAGLVGYRPNVLPDLGGRLDEVRSYARDLADSCRRYTGPLIEHVDAVSVARDVEALRVALGEERISVYSRSYGTMPAQAYAELFPNRLRAMLMDSVDDHSLDGRAFLASEARAGKDTFGEFAAWCARDEQCALHGTPVDRVFDEVYAKAARGELRAVADATKQVTPFDLNTQVVQRLYRPEWSRLATDLRTWADQLPGVPIAPAAAQPQGRPAPMPEIILCSDWRFDITDQDQWAALWREQNDNAAPLRNHFAWGAGSMCSGWPIGVTNPPHRPQIADAPPILILNSLHDPATPHEWATAVARNTPGATLITYEGWGHGVYDRSPCTTSAADRYLIDLTIPQNNCPAA</sequence>
<protein>
    <submittedName>
        <fullName evidence="5">TAP-like protein</fullName>
    </submittedName>
</protein>
<dbReference type="InterPro" id="IPR029058">
    <property type="entry name" value="AB_hydrolase_fold"/>
</dbReference>
<evidence type="ECO:0000256" key="2">
    <source>
        <dbReference type="ARBA" id="ARBA00022729"/>
    </source>
</evidence>
<evidence type="ECO:0000256" key="3">
    <source>
        <dbReference type="ARBA" id="ARBA00022801"/>
    </source>
</evidence>
<dbReference type="Pfam" id="PF08386">
    <property type="entry name" value="Abhydrolase_4"/>
    <property type="match status" value="1"/>
</dbReference>
<accession>A0A318K3A9</accession>
<organism evidence="5 6">
    <name type="scientific">Nocardia tenerifensis</name>
    <dbReference type="NCBI Taxonomy" id="228006"/>
    <lineage>
        <taxon>Bacteria</taxon>
        <taxon>Bacillati</taxon>
        <taxon>Actinomycetota</taxon>
        <taxon>Actinomycetes</taxon>
        <taxon>Mycobacteriales</taxon>
        <taxon>Nocardiaceae</taxon>
        <taxon>Nocardia</taxon>
    </lineage>
</organism>
<dbReference type="InterPro" id="IPR051601">
    <property type="entry name" value="Serine_prot/Carboxylest_S33"/>
</dbReference>
<feature type="domain" description="Peptidase S33 tripeptidyl aminopeptidase-like C-terminal" evidence="4">
    <location>
        <begin position="396"/>
        <end position="486"/>
    </location>
</feature>
<dbReference type="Gene3D" id="3.40.50.1820">
    <property type="entry name" value="alpha/beta hydrolase"/>
    <property type="match status" value="1"/>
</dbReference>
<dbReference type="SUPFAM" id="SSF53474">
    <property type="entry name" value="alpha/beta-Hydrolases"/>
    <property type="match status" value="1"/>
</dbReference>
<dbReference type="PANTHER" id="PTHR43248:SF29">
    <property type="entry name" value="TRIPEPTIDYL AMINOPEPTIDASE"/>
    <property type="match status" value="1"/>
</dbReference>
<dbReference type="Proteomes" id="UP000247569">
    <property type="component" value="Unassembled WGS sequence"/>
</dbReference>
<reference evidence="5 6" key="1">
    <citation type="submission" date="2018-05" db="EMBL/GenBank/DDBJ databases">
        <title>Genomic Encyclopedia of Type Strains, Phase IV (KMG-IV): sequencing the most valuable type-strain genomes for metagenomic binning, comparative biology and taxonomic classification.</title>
        <authorList>
            <person name="Goeker M."/>
        </authorList>
    </citation>
    <scope>NUCLEOTIDE SEQUENCE [LARGE SCALE GENOMIC DNA]</scope>
    <source>
        <strain evidence="5 6">DSM 44704</strain>
    </source>
</reference>
<evidence type="ECO:0000313" key="6">
    <source>
        <dbReference type="Proteomes" id="UP000247569"/>
    </source>
</evidence>
<evidence type="ECO:0000259" key="4">
    <source>
        <dbReference type="Pfam" id="PF08386"/>
    </source>
</evidence>
<dbReference type="PANTHER" id="PTHR43248">
    <property type="entry name" value="2-SUCCINYL-6-HYDROXY-2,4-CYCLOHEXADIENE-1-CARBOXYLATE SYNTHASE"/>
    <property type="match status" value="1"/>
</dbReference>